<evidence type="ECO:0000256" key="2">
    <source>
        <dbReference type="ARBA" id="ARBA00006115"/>
    </source>
</evidence>
<evidence type="ECO:0000256" key="7">
    <source>
        <dbReference type="ARBA" id="ARBA00023134"/>
    </source>
</evidence>
<dbReference type="EC" id="2.7.7.13" evidence="3"/>
<dbReference type="Pfam" id="PF22640">
    <property type="entry name" value="ManC_GMP_beta-helix"/>
    <property type="match status" value="1"/>
</dbReference>
<evidence type="ECO:0000313" key="12">
    <source>
        <dbReference type="Proteomes" id="UP000016529"/>
    </source>
</evidence>
<dbReference type="CDD" id="cd02509">
    <property type="entry name" value="GDP-M1P_Guanylyltransferase"/>
    <property type="match status" value="1"/>
</dbReference>
<feature type="domain" description="Nucleotidyl transferase" evidence="9">
    <location>
        <begin position="3"/>
        <end position="273"/>
    </location>
</feature>
<dbReference type="PANTHER" id="PTHR46390:SF1">
    <property type="entry name" value="MANNOSE-1-PHOSPHATE GUANYLYLTRANSFERASE"/>
    <property type="match status" value="1"/>
</dbReference>
<comment type="catalytic activity">
    <reaction evidence="8">
        <text>alpha-D-mannose 1-phosphate + GTP + H(+) = GDP-alpha-D-mannose + diphosphate</text>
        <dbReference type="Rhea" id="RHEA:15229"/>
        <dbReference type="ChEBI" id="CHEBI:15378"/>
        <dbReference type="ChEBI" id="CHEBI:33019"/>
        <dbReference type="ChEBI" id="CHEBI:37565"/>
        <dbReference type="ChEBI" id="CHEBI:57527"/>
        <dbReference type="ChEBI" id="CHEBI:58409"/>
        <dbReference type="EC" id="2.7.7.13"/>
    </reaction>
</comment>
<dbReference type="AlphaFoldDB" id="U1H3D3"/>
<comment type="caution">
    <text evidence="11">The sequence shown here is derived from an EMBL/GenBank/DDBJ whole genome shotgun (WGS) entry which is preliminary data.</text>
</comment>
<evidence type="ECO:0000256" key="8">
    <source>
        <dbReference type="ARBA" id="ARBA00047343"/>
    </source>
</evidence>
<dbReference type="PATRIC" id="fig|1195244.3.peg.669"/>
<comment type="similarity">
    <text evidence="2">Belongs to the mannose-6-phosphate isomerase type 2 family.</text>
</comment>
<evidence type="ECO:0000256" key="3">
    <source>
        <dbReference type="ARBA" id="ARBA00012387"/>
    </source>
</evidence>
<dbReference type="Proteomes" id="UP000016529">
    <property type="component" value="Unassembled WGS sequence"/>
</dbReference>
<evidence type="ECO:0000259" key="10">
    <source>
        <dbReference type="Pfam" id="PF22640"/>
    </source>
</evidence>
<dbReference type="InterPro" id="IPR029044">
    <property type="entry name" value="Nucleotide-diphossugar_trans"/>
</dbReference>
<dbReference type="InterPro" id="IPR054566">
    <property type="entry name" value="ManC/GMP-like_b-helix"/>
</dbReference>
<evidence type="ECO:0000256" key="4">
    <source>
        <dbReference type="ARBA" id="ARBA00022679"/>
    </source>
</evidence>
<dbReference type="RefSeq" id="WP_021461254.1">
    <property type="nucleotide sequence ID" value="NZ_AVOX01000012.1"/>
</dbReference>
<dbReference type="PANTHER" id="PTHR46390">
    <property type="entry name" value="MANNOSE-1-PHOSPHATE GUANYLYLTRANSFERASE"/>
    <property type="match status" value="1"/>
</dbReference>
<evidence type="ECO:0000256" key="5">
    <source>
        <dbReference type="ARBA" id="ARBA00022695"/>
    </source>
</evidence>
<dbReference type="EMBL" id="AVOX01000012">
    <property type="protein sequence ID" value="ERF78946.1"/>
    <property type="molecule type" value="Genomic_DNA"/>
</dbReference>
<keyword evidence="5" id="KW-0548">Nucleotidyltransferase</keyword>
<name>U1H3D3_9PAST</name>
<keyword evidence="4" id="KW-0808">Transferase</keyword>
<organism evidence="11 12">
    <name type="scientific">Gallibacterium anatis 12656/12</name>
    <dbReference type="NCBI Taxonomy" id="1195244"/>
    <lineage>
        <taxon>Bacteria</taxon>
        <taxon>Pseudomonadati</taxon>
        <taxon>Pseudomonadota</taxon>
        <taxon>Gammaproteobacteria</taxon>
        <taxon>Pasteurellales</taxon>
        <taxon>Pasteurellaceae</taxon>
        <taxon>Gallibacterium</taxon>
    </lineage>
</organism>
<evidence type="ECO:0000313" key="11">
    <source>
        <dbReference type="EMBL" id="ERF78946.1"/>
    </source>
</evidence>
<keyword evidence="6" id="KW-0547">Nucleotide-binding</keyword>
<dbReference type="Gene3D" id="3.90.550.10">
    <property type="entry name" value="Spore Coat Polysaccharide Biosynthesis Protein SpsA, Chain A"/>
    <property type="match status" value="1"/>
</dbReference>
<feature type="domain" description="MannoseP isomerase/GMP-like beta-helix" evidence="10">
    <location>
        <begin position="284"/>
        <end position="337"/>
    </location>
</feature>
<evidence type="ECO:0000256" key="1">
    <source>
        <dbReference type="ARBA" id="ARBA00004823"/>
    </source>
</evidence>
<dbReference type="SUPFAM" id="SSF53448">
    <property type="entry name" value="Nucleotide-diphospho-sugar transferases"/>
    <property type="match status" value="1"/>
</dbReference>
<dbReference type="GO" id="GO:0009298">
    <property type="term" value="P:GDP-mannose biosynthetic process"/>
    <property type="evidence" value="ECO:0007669"/>
    <property type="project" value="TreeGrafter"/>
</dbReference>
<dbReference type="Pfam" id="PF00483">
    <property type="entry name" value="NTP_transferase"/>
    <property type="match status" value="1"/>
</dbReference>
<dbReference type="InterPro" id="IPR005835">
    <property type="entry name" value="NTP_transferase_dom"/>
</dbReference>
<evidence type="ECO:0000256" key="6">
    <source>
        <dbReference type="ARBA" id="ARBA00022741"/>
    </source>
</evidence>
<dbReference type="InterPro" id="IPR049577">
    <property type="entry name" value="GMPP_N"/>
</dbReference>
<reference evidence="11 12" key="1">
    <citation type="journal article" date="2013" name="Genome Announc.">
        <title>Draft Genome Sequence of Gallibacterium anatis bv. haemolytica 12656-12 Liver, an Isolate Obtained from the Liver of a Septicemic Chicken.</title>
        <authorList>
            <person name="Kudirkiene E."/>
            <person name="Christensen H."/>
            <person name="Bojesen A.M."/>
        </authorList>
    </citation>
    <scope>NUCLEOTIDE SEQUENCE [LARGE SCALE GENOMIC DNA]</scope>
    <source>
        <strain evidence="11">12656/12</strain>
    </source>
</reference>
<keyword evidence="7" id="KW-0342">GTP-binding</keyword>
<comment type="pathway">
    <text evidence="1">Nucleotide-sugar biosynthesis; GDP-alpha-D-mannose biosynthesis; GDP-alpha-D-mannose from alpha-D-mannose 1-phosphate (GTP route): step 1/1.</text>
</comment>
<accession>U1H3D3</accession>
<proteinExistence type="inferred from homology"/>
<protein>
    <recommendedName>
        <fullName evidence="3">mannose-1-phosphate guanylyltransferase</fullName>
        <ecNumber evidence="3">2.7.7.13</ecNumber>
    </recommendedName>
</protein>
<sequence>MINIILCGGGGTRLWPLSTTQIPKQFIRLFDNKSLFQMNLERNNSFCEEHLILSNTEQYLLALDQEKEINIYNENISYILEPIGRNTAPAIALACFSLDYNDIVLVTSSDHLVKDNIEYLKSVNKAKEFAKEGYLVTFGLYPKHPETGFGYIETYDKENVKAFHEKPDIETAKKYVDSGNYYWNSGMFCFKAGVFLNELNKYAPDIYSSAYKAFRNSKHIENVFYVAKENMEEIPSNSIDYAVMEQSKIIKVVCSDFGWSDVGSFDSLANEYKSDKNNNASSTGNLIAINSFNNFVFSKNIVATIDVSDLLIINMDDALLISKKGSSQKVKELVSSLNNKNL</sequence>
<dbReference type="GO" id="GO:0005525">
    <property type="term" value="F:GTP binding"/>
    <property type="evidence" value="ECO:0007669"/>
    <property type="project" value="UniProtKB-KW"/>
</dbReference>
<dbReference type="InterPro" id="IPR051161">
    <property type="entry name" value="Mannose-6P_isomerase_type2"/>
</dbReference>
<dbReference type="SUPFAM" id="SSF159283">
    <property type="entry name" value="Guanosine diphospho-D-mannose pyrophosphorylase/mannose-6-phosphate isomerase linker domain"/>
    <property type="match status" value="1"/>
</dbReference>
<dbReference type="FunFam" id="3.90.550.10:FF:000046">
    <property type="entry name" value="Mannose-1-phosphate guanylyltransferase (GDP)"/>
    <property type="match status" value="1"/>
</dbReference>
<gene>
    <name evidence="11" type="ORF">N561_03440</name>
</gene>
<evidence type="ECO:0000259" key="9">
    <source>
        <dbReference type="Pfam" id="PF00483"/>
    </source>
</evidence>
<dbReference type="GO" id="GO:0004475">
    <property type="term" value="F:mannose-1-phosphate guanylyltransferase (GTP) activity"/>
    <property type="evidence" value="ECO:0007669"/>
    <property type="project" value="UniProtKB-EC"/>
</dbReference>